<proteinExistence type="predicted"/>
<organism evidence="6 7">
    <name type="scientific">Rhizobium grahamii</name>
    <dbReference type="NCBI Taxonomy" id="1120045"/>
    <lineage>
        <taxon>Bacteria</taxon>
        <taxon>Pseudomonadati</taxon>
        <taxon>Pseudomonadota</taxon>
        <taxon>Alphaproteobacteria</taxon>
        <taxon>Hyphomicrobiales</taxon>
        <taxon>Rhizobiaceae</taxon>
        <taxon>Rhizobium/Agrobacterium group</taxon>
        <taxon>Rhizobium</taxon>
    </lineage>
</organism>
<dbReference type="InterPro" id="IPR053831">
    <property type="entry name" value="SOGP_N"/>
</dbReference>
<protein>
    <submittedName>
        <fullName evidence="6">Cellobiose phosphorylase</fullName>
    </submittedName>
</protein>
<feature type="domain" description="Glycoside phosphorylase super sandwich" evidence="4">
    <location>
        <begin position="325"/>
        <end position="579"/>
    </location>
</feature>
<dbReference type="InterPro" id="IPR052047">
    <property type="entry name" value="GH94_Enzymes"/>
</dbReference>
<dbReference type="GO" id="GO:0016757">
    <property type="term" value="F:glycosyltransferase activity"/>
    <property type="evidence" value="ECO:0007669"/>
    <property type="project" value="UniProtKB-KW"/>
</dbReference>
<dbReference type="PANTHER" id="PTHR37469:SF2">
    <property type="entry name" value="CELLOBIONIC ACID PHOSPHORYLASE"/>
    <property type="match status" value="1"/>
</dbReference>
<dbReference type="InterPro" id="IPR012341">
    <property type="entry name" value="6hp_glycosidase-like_sf"/>
</dbReference>
<evidence type="ECO:0000313" key="7">
    <source>
        <dbReference type="Proteomes" id="UP000254939"/>
    </source>
</evidence>
<dbReference type="Gene3D" id="2.70.98.40">
    <property type="entry name" value="Glycoside hydrolase, family 65, N-terminal domain"/>
    <property type="match status" value="1"/>
</dbReference>
<dbReference type="Pfam" id="PF21958">
    <property type="entry name" value="SOGP_N"/>
    <property type="match status" value="1"/>
</dbReference>
<comment type="caution">
    <text evidence="6">The sequence shown here is derived from an EMBL/GenBank/DDBJ whole genome shotgun (WGS) entry which is preliminary data.</text>
</comment>
<dbReference type="InterPro" id="IPR037018">
    <property type="entry name" value="GH65_N"/>
</dbReference>
<dbReference type="InterPro" id="IPR008928">
    <property type="entry name" value="6-hairpin_glycosidase_sf"/>
</dbReference>
<dbReference type="Pfam" id="PF21250">
    <property type="entry name" value="SOGP_2nd"/>
    <property type="match status" value="1"/>
</dbReference>
<evidence type="ECO:0000259" key="3">
    <source>
        <dbReference type="Pfam" id="PF17167"/>
    </source>
</evidence>
<dbReference type="RefSeq" id="WP_114715013.1">
    <property type="nucleotide sequence ID" value="NZ_KZ857266.1"/>
</dbReference>
<dbReference type="Proteomes" id="UP000254939">
    <property type="component" value="Unassembled WGS sequence"/>
</dbReference>
<feature type="domain" description="SOGP N-terminal" evidence="5">
    <location>
        <begin position="32"/>
        <end position="264"/>
    </location>
</feature>
<feature type="domain" description="Glycosyl hydrolase 94 catalytic" evidence="3">
    <location>
        <begin position="714"/>
        <end position="850"/>
    </location>
</feature>
<evidence type="ECO:0000259" key="4">
    <source>
        <dbReference type="Pfam" id="PF21250"/>
    </source>
</evidence>
<evidence type="ECO:0000256" key="1">
    <source>
        <dbReference type="ARBA" id="ARBA00022676"/>
    </source>
</evidence>
<reference evidence="6 7" key="1">
    <citation type="submission" date="2017-03" db="EMBL/GenBank/DDBJ databases">
        <title>Genome analysis of Rhizobial strains effectives or ineffectives for nitrogen fixation isolated from bean seeds.</title>
        <authorList>
            <person name="Peralta H."/>
            <person name="Aguilar-Vera A."/>
            <person name="Mora Y."/>
            <person name="Vargas-Lagunas C."/>
            <person name="Girard L."/>
            <person name="Mora J."/>
        </authorList>
    </citation>
    <scope>NUCLEOTIDE SEQUENCE [LARGE SCALE GENOMIC DNA]</scope>
    <source>
        <strain evidence="6 7">CCGM3</strain>
    </source>
</reference>
<dbReference type="Gene3D" id="1.50.10.10">
    <property type="match status" value="1"/>
</dbReference>
<keyword evidence="2" id="KW-0808">Transferase</keyword>
<name>A0A370KK40_9HYPH</name>
<dbReference type="Pfam" id="PF17167">
    <property type="entry name" value="Glyco_hydro_94"/>
    <property type="match status" value="1"/>
</dbReference>
<evidence type="ECO:0000259" key="5">
    <source>
        <dbReference type="Pfam" id="PF21958"/>
    </source>
</evidence>
<evidence type="ECO:0000313" key="6">
    <source>
        <dbReference type="EMBL" id="RDJ05835.1"/>
    </source>
</evidence>
<gene>
    <name evidence="6" type="ORF">B5K06_25795</name>
</gene>
<dbReference type="GO" id="GO:0005975">
    <property type="term" value="P:carbohydrate metabolic process"/>
    <property type="evidence" value="ECO:0007669"/>
    <property type="project" value="InterPro"/>
</dbReference>
<dbReference type="OrthoDB" id="9769991at2"/>
<dbReference type="PANTHER" id="PTHR37469">
    <property type="entry name" value="CELLOBIONIC ACID PHOSPHORYLASE-RELATED"/>
    <property type="match status" value="1"/>
</dbReference>
<dbReference type="InterPro" id="IPR048771">
    <property type="entry name" value="SOGP_2nd"/>
</dbReference>
<dbReference type="InterPro" id="IPR033432">
    <property type="entry name" value="GH94_catalytic"/>
</dbReference>
<dbReference type="EMBL" id="NAAC01000031">
    <property type="protein sequence ID" value="RDJ05835.1"/>
    <property type="molecule type" value="Genomic_DNA"/>
</dbReference>
<dbReference type="AlphaFoldDB" id="A0A370KK40"/>
<evidence type="ECO:0000256" key="2">
    <source>
        <dbReference type="ARBA" id="ARBA00022679"/>
    </source>
</evidence>
<accession>A0A370KK40</accession>
<dbReference type="SUPFAM" id="SSF48208">
    <property type="entry name" value="Six-hairpin glycosidases"/>
    <property type="match status" value="1"/>
</dbReference>
<sequence>MASAIHRRIQIPRRDRLGLVSLSNDSGLSISLLPNGTLFAIEYNDDFGAMMVNQVFGSPVYGGIGRLYLRISGSQAGVFEIVGPRARISFSRGETAFFWNGQSGDIRHSVQLELHSTEATWFWQVTLENLSGAPLEADLVLVQDVGIGNHGFLMGSEAYASQYIDHTIANHPVFGPVVMNRQNLKQPGDRNPWLAHGCATGAAAYATDAIQLVFPRQPCHAAMVPDFGNNLPAVRRQHELACPAIQSTPLSIGPGVNATATFFGLFVPDHSEPSSDKDIARLDGIQSFKAGSSGSKLASVSRSLLQDVSEAVSLELDDKQVEELYPRRCLEERMEGKLLSFFIEDGLHNRHVVLQGKEIASIRRHGAIVRSGQNMLPGDNTLAATCWMQGIFAAQLTIGNPSFHKLFSVSRDPYNLTVANGLRILVDEGDGWRLLGTPSAFEMGLSDCRWLYRLPGRTITIMAAVSGEDPAMQWQITSKGAACRFLVFGHLTLGEREFESAGRVDVNVTGRRITFSPDATSLWGQKYPAAAYHLITSMPELVEAIGGDELLYTDRLARGGPFIVLEIRETHLFRFAVTGSMVDAKQGEELAKRYEVGVDLLEMLTPAAAFWNDVTRNIVVQGDGPDLLAHTTFLPWLAHDAIIHASVPHGLEQFTGAAWGTRDVCQGPVELLLAFEHDNEVRDILQILFGEQFQDRGDWPQWFMLEPYSNIRAGESHGDIIVWPLKALCDYIEATGDIAILEVAAPWRADDTLEHTEQEATIFGHVEKLFQIVQERFIPGTNLVRYGEGDWNDSLQPADPHLRDWMVSSWTVALLYEQVARYAVILAGAGHATEAAAFQRTAAAMRQDFNDLLIRDNVVAGYGILDPDGNVELLLHPDDRRTGLHYSLISMTQPILGGLFTPEQTARHLTVIKENLLFPDGARLMEKAVRYSGGTERLFRRAESSAFFGREIGLMYTHAHLRYCEALALQGDADGLWKGLALANPVAISNRLPQASLRQRNTYFSSSDAAFSDRYKASSDWNDLRSGRIAVDGGWRIYSSGAGIFTKILIERAFGFRREFGQRVHRPLLPEAVTARAAFGGAVERP</sequence>
<keyword evidence="1" id="KW-0328">Glycosyltransferase</keyword>